<dbReference type="EMBL" id="OW150024">
    <property type="protein sequence ID" value="CAH2030243.1"/>
    <property type="molecule type" value="Genomic_DNA"/>
</dbReference>
<accession>A0ABM9D4R0</accession>
<dbReference type="Proteomes" id="UP001295463">
    <property type="component" value="Chromosome"/>
</dbReference>
<sequence length="258" mass="28078">MCLIAFALGRHPRYRLVLVANRDEYRSRPSDPARFWDDIPHLLAGRDRQAGGTWLGLTTGGRLAALTNYRDARQQVSDPPSRGSLVTAYLRDGSLTPARFHATLAASGSRYDGFNLLYGSLDGLHYFTNRGGSSGPVPPGIHALSNHLLDTAWPKVTAARQRLEALLEQPDPAVADLMGCLADPAPFGDHLLPDTGIGLERERLLSPLFIAGSTYGTRTTTLILADYDGRVTFVEQNHDLPGAPCRRFEVRMEDAGGG</sequence>
<keyword evidence="2" id="KW-1185">Reference proteome</keyword>
<dbReference type="InterPro" id="IPR008551">
    <property type="entry name" value="TANGO2"/>
</dbReference>
<evidence type="ECO:0000313" key="1">
    <source>
        <dbReference type="EMBL" id="CAH2030243.1"/>
    </source>
</evidence>
<evidence type="ECO:0000313" key="2">
    <source>
        <dbReference type="Proteomes" id="UP001295463"/>
    </source>
</evidence>
<name>A0ABM9D4R0_9BACT</name>
<organism evidence="1 2">
    <name type="scientific">Trichlorobacter ammonificans</name>
    <dbReference type="NCBI Taxonomy" id="2916410"/>
    <lineage>
        <taxon>Bacteria</taxon>
        <taxon>Pseudomonadati</taxon>
        <taxon>Thermodesulfobacteriota</taxon>
        <taxon>Desulfuromonadia</taxon>
        <taxon>Geobacterales</taxon>
        <taxon>Geobacteraceae</taxon>
        <taxon>Trichlorobacter</taxon>
    </lineage>
</organism>
<gene>
    <name evidence="1" type="ORF">GEAMG1_0421</name>
</gene>
<dbReference type="PANTHER" id="PTHR17985:SF8">
    <property type="entry name" value="TRANSPORT AND GOLGI ORGANIZATION PROTEIN 2 HOMOLOG"/>
    <property type="match status" value="1"/>
</dbReference>
<reference evidence="1 2" key="1">
    <citation type="submission" date="2022-03" db="EMBL/GenBank/DDBJ databases">
        <authorList>
            <person name="Koch H."/>
        </authorList>
    </citation>
    <scope>NUCLEOTIDE SEQUENCE [LARGE SCALE GENOMIC DNA]</scope>
    <source>
        <strain evidence="1 2">G1</strain>
    </source>
</reference>
<proteinExistence type="predicted"/>
<evidence type="ECO:0008006" key="3">
    <source>
        <dbReference type="Google" id="ProtNLM"/>
    </source>
</evidence>
<protein>
    <recommendedName>
        <fullName evidence="3">NRDE family protein</fullName>
    </recommendedName>
</protein>
<dbReference type="Pfam" id="PF05742">
    <property type="entry name" value="TANGO2"/>
    <property type="match status" value="1"/>
</dbReference>
<dbReference type="PANTHER" id="PTHR17985">
    <property type="entry name" value="SER/THR-RICH PROTEIN T10 IN DGCR REGION"/>
    <property type="match status" value="1"/>
</dbReference>
<dbReference type="RefSeq" id="WP_305731193.1">
    <property type="nucleotide sequence ID" value="NZ_OW150024.1"/>
</dbReference>